<evidence type="ECO:0000313" key="2">
    <source>
        <dbReference type="Proteomes" id="UP000019586"/>
    </source>
</evidence>
<dbReference type="InterPro" id="IPR016888">
    <property type="entry name" value="UCP028498"/>
</dbReference>
<evidence type="ECO:0008006" key="3">
    <source>
        <dbReference type="Google" id="ProtNLM"/>
    </source>
</evidence>
<sequence>MKEERYMYWNPEVLTRIDAADDLKIAPYHPDMNTTGTPTWIWEVKVDNRLFVRAYSGIRSKWYQAALSQQAGKILAIGQEFDVLFAKPSDPELESKIDQAYLKKYSGSSYVSAMTGIRARAATIEILPS</sequence>
<protein>
    <recommendedName>
        <fullName evidence="3">DUF2255 family protein</fullName>
    </recommendedName>
</protein>
<organism evidence="1 2">
    <name type="scientific">Klebsiella pneumoniae 30684/NJST258_2</name>
    <dbReference type="NCBI Taxonomy" id="1420013"/>
    <lineage>
        <taxon>Bacteria</taxon>
        <taxon>Pseudomonadati</taxon>
        <taxon>Pseudomonadota</taxon>
        <taxon>Gammaproteobacteria</taxon>
        <taxon>Enterobacterales</taxon>
        <taxon>Enterobacteriaceae</taxon>
        <taxon>Klebsiella/Raoultella group</taxon>
        <taxon>Klebsiella</taxon>
        <taxon>Klebsiella pneumoniae complex</taxon>
    </lineage>
</organism>
<gene>
    <name evidence="1" type="ORF">KPNJ2_02744</name>
</gene>
<dbReference type="Pfam" id="PF10012">
    <property type="entry name" value="DUF2255"/>
    <property type="match status" value="1"/>
</dbReference>
<dbReference type="HOGENOM" id="CLU_133265_0_0_6"/>
<name>W8UHX6_KLEPN</name>
<dbReference type="EMBL" id="CP006918">
    <property type="protein sequence ID" value="AHM79524.1"/>
    <property type="molecule type" value="Genomic_DNA"/>
</dbReference>
<dbReference type="Proteomes" id="UP000019586">
    <property type="component" value="Chromosome"/>
</dbReference>
<dbReference type="AlphaFoldDB" id="W8UHX6"/>
<reference evidence="1 2" key="1">
    <citation type="journal article" date="2014" name="Proc. Natl. Acad. Sci. U.S.A.">
        <title>Molecular dissection of the evolution of carbapenem-resistant multilocus sequence type 258 Klebsiella pneumoniae.</title>
        <authorList>
            <person name="Deleo F.R."/>
            <person name="Chen L."/>
            <person name="Porcella S.F."/>
            <person name="Martens C.A."/>
            <person name="Kobayashi S.D."/>
            <person name="Porter A.R."/>
            <person name="Chavda K.D."/>
            <person name="Jacobs M.R."/>
            <person name="Mathema B."/>
            <person name="Olsen R.J."/>
            <person name="Bonomo R.A."/>
            <person name="Musser J.M."/>
            <person name="Kreiswirth B.N."/>
        </authorList>
    </citation>
    <scope>NUCLEOTIDE SEQUENCE [LARGE SCALE GENOMIC DNA]</scope>
    <source>
        <strain evidence="1">30684/NJST258_2</strain>
    </source>
</reference>
<dbReference type="KEGG" id="kps:KPNJ2_02744"/>
<accession>W8UHX6</accession>
<evidence type="ECO:0000313" key="1">
    <source>
        <dbReference type="EMBL" id="AHM79524.1"/>
    </source>
</evidence>
<proteinExistence type="predicted"/>